<dbReference type="Proteomes" id="UP001151760">
    <property type="component" value="Unassembled WGS sequence"/>
</dbReference>
<keyword evidence="3" id="KW-0238">DNA-binding</keyword>
<comment type="subcellular location">
    <subcellularLocation>
        <location evidence="1">Nucleus</location>
    </subcellularLocation>
</comment>
<evidence type="ECO:0000256" key="5">
    <source>
        <dbReference type="ARBA" id="ARBA00023242"/>
    </source>
</evidence>
<accession>A0ABQ4WP20</accession>
<keyword evidence="9" id="KW-1185">Reference proteome</keyword>
<name>A0ABQ4WP20_9ASTR</name>
<evidence type="ECO:0000313" key="8">
    <source>
        <dbReference type="EMBL" id="GJS54610.1"/>
    </source>
</evidence>
<evidence type="ECO:0000256" key="3">
    <source>
        <dbReference type="ARBA" id="ARBA00023125"/>
    </source>
</evidence>
<dbReference type="Gene3D" id="3.30.730.10">
    <property type="entry name" value="AP2/ERF domain"/>
    <property type="match status" value="1"/>
</dbReference>
<dbReference type="CDD" id="cd00018">
    <property type="entry name" value="AP2"/>
    <property type="match status" value="1"/>
</dbReference>
<feature type="region of interest" description="Disordered" evidence="6">
    <location>
        <begin position="182"/>
        <end position="217"/>
    </location>
</feature>
<dbReference type="InterPro" id="IPR001471">
    <property type="entry name" value="AP2/ERF_dom"/>
</dbReference>
<evidence type="ECO:0000256" key="2">
    <source>
        <dbReference type="ARBA" id="ARBA00023015"/>
    </source>
</evidence>
<keyword evidence="2" id="KW-0805">Transcription regulation</keyword>
<dbReference type="PANTHER" id="PTHR31194:SF62">
    <property type="entry name" value="ETHYLENE-RESPONSIVE TRANSCRIPTION FACTOR ERF118"/>
    <property type="match status" value="1"/>
</dbReference>
<dbReference type="EMBL" id="BQNB010008811">
    <property type="protein sequence ID" value="GJS54610.1"/>
    <property type="molecule type" value="Genomic_DNA"/>
</dbReference>
<protein>
    <submittedName>
        <fullName evidence="8">Ethylene-responsive transcription factor ERF118-like protein</fullName>
    </submittedName>
</protein>
<evidence type="ECO:0000256" key="6">
    <source>
        <dbReference type="SAM" id="MobiDB-lite"/>
    </source>
</evidence>
<evidence type="ECO:0000256" key="1">
    <source>
        <dbReference type="ARBA" id="ARBA00004123"/>
    </source>
</evidence>
<dbReference type="SMART" id="SM00380">
    <property type="entry name" value="AP2"/>
    <property type="match status" value="1"/>
</dbReference>
<dbReference type="Pfam" id="PF00847">
    <property type="entry name" value="AP2"/>
    <property type="match status" value="1"/>
</dbReference>
<dbReference type="InterPro" id="IPR016177">
    <property type="entry name" value="DNA-bd_dom_sf"/>
</dbReference>
<reference evidence="8" key="1">
    <citation type="journal article" date="2022" name="Int. J. Mol. Sci.">
        <title>Draft Genome of Tanacetum Coccineum: Genomic Comparison of Closely Related Tanacetum-Family Plants.</title>
        <authorList>
            <person name="Yamashiro T."/>
            <person name="Shiraishi A."/>
            <person name="Nakayama K."/>
            <person name="Satake H."/>
        </authorList>
    </citation>
    <scope>NUCLEOTIDE SEQUENCE</scope>
</reference>
<proteinExistence type="predicted"/>
<keyword evidence="5" id="KW-0539">Nucleus</keyword>
<sequence length="242" mass="27371">MADNHRVSNKRFKQTIINKQQSEFTGKNLRKIRVICSDPEATDSSSDESDDVITTKPRSPRRIVCEIVITDPPLPSSNNNRIKTDDVISAKDDVINNNKELTKKRFTGVRLRKWGKWAAEIRDPFSKKRIWLGTYLTAEEASRAYTNKKEEFNKVRMTLMASGRPDPVKEFDPEIEASRALQSMKYGKRVGSETGSGSGQGSDVEEENKPPWKGMGVDMLVIDNNGNLMGEFSKLDDDLNIE</sequence>
<dbReference type="PANTHER" id="PTHR31194">
    <property type="entry name" value="SHN SHINE , DNA BINDING / TRANSCRIPTION FACTOR"/>
    <property type="match status" value="1"/>
</dbReference>
<evidence type="ECO:0000259" key="7">
    <source>
        <dbReference type="PROSITE" id="PS51032"/>
    </source>
</evidence>
<organism evidence="8 9">
    <name type="scientific">Tanacetum coccineum</name>
    <dbReference type="NCBI Taxonomy" id="301880"/>
    <lineage>
        <taxon>Eukaryota</taxon>
        <taxon>Viridiplantae</taxon>
        <taxon>Streptophyta</taxon>
        <taxon>Embryophyta</taxon>
        <taxon>Tracheophyta</taxon>
        <taxon>Spermatophyta</taxon>
        <taxon>Magnoliopsida</taxon>
        <taxon>eudicotyledons</taxon>
        <taxon>Gunneridae</taxon>
        <taxon>Pentapetalae</taxon>
        <taxon>asterids</taxon>
        <taxon>campanulids</taxon>
        <taxon>Asterales</taxon>
        <taxon>Asteraceae</taxon>
        <taxon>Asteroideae</taxon>
        <taxon>Anthemideae</taxon>
        <taxon>Anthemidinae</taxon>
        <taxon>Tanacetum</taxon>
    </lineage>
</organism>
<dbReference type="SUPFAM" id="SSF54171">
    <property type="entry name" value="DNA-binding domain"/>
    <property type="match status" value="1"/>
</dbReference>
<reference evidence="8" key="2">
    <citation type="submission" date="2022-01" db="EMBL/GenBank/DDBJ databases">
        <authorList>
            <person name="Yamashiro T."/>
            <person name="Shiraishi A."/>
            <person name="Satake H."/>
            <person name="Nakayama K."/>
        </authorList>
    </citation>
    <scope>NUCLEOTIDE SEQUENCE</scope>
</reference>
<dbReference type="InterPro" id="IPR036955">
    <property type="entry name" value="AP2/ERF_dom_sf"/>
</dbReference>
<evidence type="ECO:0000256" key="4">
    <source>
        <dbReference type="ARBA" id="ARBA00023163"/>
    </source>
</evidence>
<gene>
    <name evidence="8" type="ORF">Tco_0627972</name>
</gene>
<dbReference type="PROSITE" id="PS51032">
    <property type="entry name" value="AP2_ERF"/>
    <property type="match status" value="1"/>
</dbReference>
<feature type="domain" description="AP2/ERF" evidence="7">
    <location>
        <begin position="105"/>
        <end position="165"/>
    </location>
</feature>
<evidence type="ECO:0000313" key="9">
    <source>
        <dbReference type="Proteomes" id="UP001151760"/>
    </source>
</evidence>
<dbReference type="InterPro" id="IPR050913">
    <property type="entry name" value="AP2/ERF_ERF"/>
</dbReference>
<keyword evidence="4" id="KW-0804">Transcription</keyword>
<comment type="caution">
    <text evidence="8">The sequence shown here is derived from an EMBL/GenBank/DDBJ whole genome shotgun (WGS) entry which is preliminary data.</text>
</comment>
<dbReference type="PRINTS" id="PR00367">
    <property type="entry name" value="ETHRSPELEMNT"/>
</dbReference>